<dbReference type="GO" id="GO:0022857">
    <property type="term" value="F:transmembrane transporter activity"/>
    <property type="evidence" value="ECO:0007669"/>
    <property type="project" value="InterPro"/>
</dbReference>
<comment type="similarity">
    <text evidence="8">Belongs to the binding-protein-dependent transport system permease family.</text>
</comment>
<proteinExistence type="inferred from homology"/>
<keyword evidence="7 8" id="KW-0472">Membrane</keyword>
<sequence length="299" mass="32883">MTAEGLTAAVDTRSQVAAFERKKRPVIVQWATAVVAIAFLVFVVVGFIQGNINWSTVGQYLFSPAVFEGLLNTVWMTFLAMGIAIVVGTGMAIMRITPNAVLQRVSKFYIWFFRGIPQLLQLYLWYNLALIFPTLGIPGVLSVNTIDIMTPLLATALGLGLCQAAYVAEVVRAGIISVDQGQVEAAESIGMKYSQVLARVVLPQAMRVIIPPVGNYFISMVKLTSLASAIQFSEMLYNVQTIYFVNGQVMELLIVAAFWYLIVITVLTSVQGRIETYFSKGTVRTVTKKKPKNRHKTGA</sequence>
<feature type="transmembrane region" description="Helical" evidence="8">
    <location>
        <begin position="30"/>
        <end position="54"/>
    </location>
</feature>
<dbReference type="RefSeq" id="WP_086989998.1">
    <property type="nucleotide sequence ID" value="NZ_FUHU01000003.1"/>
</dbReference>
<dbReference type="InterPro" id="IPR010065">
    <property type="entry name" value="AA_ABC_transptr_permease_3TM"/>
</dbReference>
<keyword evidence="5" id="KW-0029">Amino-acid transport</keyword>
<dbReference type="GeneID" id="303171675"/>
<keyword evidence="3" id="KW-1003">Cell membrane</keyword>
<dbReference type="Gene3D" id="1.10.3720.10">
    <property type="entry name" value="MetI-like"/>
    <property type="match status" value="1"/>
</dbReference>
<evidence type="ECO:0000259" key="9">
    <source>
        <dbReference type="PROSITE" id="PS50928"/>
    </source>
</evidence>
<dbReference type="InterPro" id="IPR000515">
    <property type="entry name" value="MetI-like"/>
</dbReference>
<gene>
    <name evidence="10" type="ORF">CZ674_00420</name>
</gene>
<dbReference type="GO" id="GO:0043190">
    <property type="term" value="C:ATP-binding cassette (ABC) transporter complex"/>
    <property type="evidence" value="ECO:0007669"/>
    <property type="project" value="InterPro"/>
</dbReference>
<feature type="transmembrane region" description="Helical" evidence="8">
    <location>
        <begin position="108"/>
        <end position="128"/>
    </location>
</feature>
<protein>
    <submittedName>
        <fullName evidence="10">ABC-type polar amino acid transport system protein, permease protein</fullName>
    </submittedName>
</protein>
<feature type="transmembrane region" description="Helical" evidence="8">
    <location>
        <begin position="213"/>
        <end position="232"/>
    </location>
</feature>
<feature type="domain" description="ABC transmembrane type-1" evidence="9">
    <location>
        <begin position="70"/>
        <end position="271"/>
    </location>
</feature>
<evidence type="ECO:0000256" key="7">
    <source>
        <dbReference type="ARBA" id="ARBA00023136"/>
    </source>
</evidence>
<evidence type="ECO:0000256" key="6">
    <source>
        <dbReference type="ARBA" id="ARBA00022989"/>
    </source>
</evidence>
<keyword evidence="11" id="KW-1185">Reference proteome</keyword>
<keyword evidence="4 8" id="KW-0812">Transmembrane</keyword>
<dbReference type="PANTHER" id="PTHR30614:SF0">
    <property type="entry name" value="L-CYSTINE TRANSPORT SYSTEM PERMEASE PROTEIN TCYL"/>
    <property type="match status" value="1"/>
</dbReference>
<dbReference type="InterPro" id="IPR035906">
    <property type="entry name" value="MetI-like_sf"/>
</dbReference>
<evidence type="ECO:0000313" key="10">
    <source>
        <dbReference type="EMBL" id="SJM46327.1"/>
    </source>
</evidence>
<evidence type="ECO:0000256" key="8">
    <source>
        <dbReference type="RuleBase" id="RU363032"/>
    </source>
</evidence>
<organism evidence="10 11">
    <name type="scientific">Agrococcus casei LMG 22410</name>
    <dbReference type="NCBI Taxonomy" id="1255656"/>
    <lineage>
        <taxon>Bacteria</taxon>
        <taxon>Bacillati</taxon>
        <taxon>Actinomycetota</taxon>
        <taxon>Actinomycetes</taxon>
        <taxon>Micrococcales</taxon>
        <taxon>Microbacteriaceae</taxon>
        <taxon>Agrococcus</taxon>
    </lineage>
</organism>
<dbReference type="Proteomes" id="UP000195787">
    <property type="component" value="Unassembled WGS sequence"/>
</dbReference>
<evidence type="ECO:0000313" key="11">
    <source>
        <dbReference type="Proteomes" id="UP000195787"/>
    </source>
</evidence>
<dbReference type="CDD" id="cd06261">
    <property type="entry name" value="TM_PBP2"/>
    <property type="match status" value="1"/>
</dbReference>
<feature type="transmembrane region" description="Helical" evidence="8">
    <location>
        <begin position="252"/>
        <end position="270"/>
    </location>
</feature>
<comment type="subcellular location">
    <subcellularLocation>
        <location evidence="1 8">Cell membrane</location>
        <topology evidence="1 8">Multi-pass membrane protein</topology>
    </subcellularLocation>
</comment>
<dbReference type="GO" id="GO:0006865">
    <property type="term" value="P:amino acid transport"/>
    <property type="evidence" value="ECO:0007669"/>
    <property type="project" value="UniProtKB-KW"/>
</dbReference>
<evidence type="ECO:0000256" key="3">
    <source>
        <dbReference type="ARBA" id="ARBA00022475"/>
    </source>
</evidence>
<accession>A0A1R4ERL2</accession>
<dbReference type="EMBL" id="FUHU01000003">
    <property type="protein sequence ID" value="SJM46327.1"/>
    <property type="molecule type" value="Genomic_DNA"/>
</dbReference>
<dbReference type="Pfam" id="PF00528">
    <property type="entry name" value="BPD_transp_1"/>
    <property type="match status" value="1"/>
</dbReference>
<evidence type="ECO:0000256" key="5">
    <source>
        <dbReference type="ARBA" id="ARBA00022970"/>
    </source>
</evidence>
<dbReference type="OrthoDB" id="92598at2"/>
<dbReference type="NCBIfam" id="TIGR01726">
    <property type="entry name" value="HEQRo_perm_3TM"/>
    <property type="match status" value="1"/>
</dbReference>
<dbReference type="PANTHER" id="PTHR30614">
    <property type="entry name" value="MEMBRANE COMPONENT OF AMINO ACID ABC TRANSPORTER"/>
    <property type="match status" value="1"/>
</dbReference>
<dbReference type="SUPFAM" id="SSF161098">
    <property type="entry name" value="MetI-like"/>
    <property type="match status" value="1"/>
</dbReference>
<evidence type="ECO:0000256" key="1">
    <source>
        <dbReference type="ARBA" id="ARBA00004651"/>
    </source>
</evidence>
<evidence type="ECO:0000256" key="2">
    <source>
        <dbReference type="ARBA" id="ARBA00022448"/>
    </source>
</evidence>
<dbReference type="InterPro" id="IPR043429">
    <property type="entry name" value="ArtM/GltK/GlnP/TcyL/YhdX-like"/>
</dbReference>
<reference evidence="10 11" key="1">
    <citation type="submission" date="2017-02" db="EMBL/GenBank/DDBJ databases">
        <authorList>
            <person name="Peterson S.W."/>
        </authorList>
    </citation>
    <scope>NUCLEOTIDE SEQUENCE [LARGE SCALE GENOMIC DNA]</scope>
    <source>
        <strain evidence="10 11">LMG 22410</strain>
    </source>
</reference>
<evidence type="ECO:0000256" key="4">
    <source>
        <dbReference type="ARBA" id="ARBA00022692"/>
    </source>
</evidence>
<dbReference type="PROSITE" id="PS50928">
    <property type="entry name" value="ABC_TM1"/>
    <property type="match status" value="1"/>
</dbReference>
<keyword evidence="6 8" id="KW-1133">Transmembrane helix</keyword>
<keyword evidence="2 8" id="KW-0813">Transport</keyword>
<feature type="transmembrane region" description="Helical" evidence="8">
    <location>
        <begin position="74"/>
        <end position="96"/>
    </location>
</feature>
<name>A0A1R4ERL2_9MICO</name>
<dbReference type="AlphaFoldDB" id="A0A1R4ERL2"/>
<feature type="transmembrane region" description="Helical" evidence="8">
    <location>
        <begin position="148"/>
        <end position="168"/>
    </location>
</feature>